<dbReference type="Proteomes" id="UP001154114">
    <property type="component" value="Chromosome 30"/>
</dbReference>
<dbReference type="AlphaFoldDB" id="A0A9N8Q218"/>
<sequence length="452" mass="48587">MMDKAEMEAKIRELLKDVPNPQNVSLEKFQEVMTRFAHEHEKTIEEVTDMLTVAGTELMQLAANLLSPLKKEVKKRITKILHGGNPNDISFEKFKEVMTEIAAALGLSLDEIVAKIMKLNLNGKYLAVESITSGAVSAMAQEAARLHSIKPASPERSAPTDGSTPIDGSAPVEGSAAVEGCMPADVTVLALQSGGSGEESEHGSPCGSEQASEQGSEQGSQQGSDDSSTGTAGTSEGGSDAHSGSSKLIDSTKEQEEKARNLFKDAADKSNVELDKFKSVVQKLAEEQKKNFDDLAKQLAAEGPKFMKAAMAGVTKIVDGSKELEEKARNLFNGAENKDDIDLETFKVAMHKFADDQKRNFDEMSQQLAEEGPTVVKAVIAGVSAFKDVMTGNAEDKDDMDVETFKGTMHKFADDQKRNFDEMSQQLAEEGPTVVKAVIAGVSAFKDVMTGK</sequence>
<feature type="region of interest" description="Disordered" evidence="1">
    <location>
        <begin position="193"/>
        <end position="266"/>
    </location>
</feature>
<dbReference type="OrthoDB" id="7492502at2759"/>
<proteinExistence type="predicted"/>
<accession>A0A9N8Q218</accession>
<protein>
    <submittedName>
        <fullName evidence="2">Uncharacterized protein</fullName>
    </submittedName>
</protein>
<keyword evidence="3" id="KW-1185">Reference proteome</keyword>
<organism evidence="2 3">
    <name type="scientific">Chrysodeixis includens</name>
    <name type="common">Soybean looper</name>
    <name type="synonym">Pseudoplusia includens</name>
    <dbReference type="NCBI Taxonomy" id="689277"/>
    <lineage>
        <taxon>Eukaryota</taxon>
        <taxon>Metazoa</taxon>
        <taxon>Ecdysozoa</taxon>
        <taxon>Arthropoda</taxon>
        <taxon>Hexapoda</taxon>
        <taxon>Insecta</taxon>
        <taxon>Pterygota</taxon>
        <taxon>Neoptera</taxon>
        <taxon>Endopterygota</taxon>
        <taxon>Lepidoptera</taxon>
        <taxon>Glossata</taxon>
        <taxon>Ditrysia</taxon>
        <taxon>Noctuoidea</taxon>
        <taxon>Noctuidae</taxon>
        <taxon>Plusiinae</taxon>
        <taxon>Chrysodeixis</taxon>
    </lineage>
</organism>
<evidence type="ECO:0000313" key="3">
    <source>
        <dbReference type="Proteomes" id="UP001154114"/>
    </source>
</evidence>
<evidence type="ECO:0000256" key="1">
    <source>
        <dbReference type="SAM" id="MobiDB-lite"/>
    </source>
</evidence>
<dbReference type="EMBL" id="LR824033">
    <property type="protein sequence ID" value="CAD0206856.1"/>
    <property type="molecule type" value="Genomic_DNA"/>
</dbReference>
<feature type="compositionally biased region" description="Basic and acidic residues" evidence="1">
    <location>
        <begin position="250"/>
        <end position="266"/>
    </location>
</feature>
<name>A0A9N8Q218_CHRIL</name>
<feature type="compositionally biased region" description="Low complexity" evidence="1">
    <location>
        <begin position="203"/>
        <end position="241"/>
    </location>
</feature>
<evidence type="ECO:0000313" key="2">
    <source>
        <dbReference type="EMBL" id="CAD0206856.1"/>
    </source>
</evidence>
<feature type="region of interest" description="Disordered" evidence="1">
    <location>
        <begin position="147"/>
        <end position="176"/>
    </location>
</feature>
<gene>
    <name evidence="2" type="ORF">CINC_LOCUS9837</name>
</gene>
<reference evidence="2" key="1">
    <citation type="submission" date="2021-12" db="EMBL/GenBank/DDBJ databases">
        <authorList>
            <person name="King R."/>
        </authorList>
    </citation>
    <scope>NUCLEOTIDE SEQUENCE</scope>
</reference>